<evidence type="ECO:0000256" key="1">
    <source>
        <dbReference type="SAM" id="Phobius"/>
    </source>
</evidence>
<keyword evidence="1" id="KW-1133">Transmembrane helix</keyword>
<evidence type="ECO:0000313" key="3">
    <source>
        <dbReference type="EMBL" id="CAF1539332.1"/>
    </source>
</evidence>
<sequence length="215" mass="25096">MATILSFPVQQQQQYASESYIGTSNFPKHFGIKTRMNRMFAWCNKFRAMHMWILLSCIQFCFWLPLMNSTSTEMTELLSYKINGSLTRDEWFNRAYTKRCLLLPPSLLLSTSIDNINSYNSMKMLIVFLCIGSYLLILTAESIYNSVSGNPPENPYMWFCWCRKINNKIKSSLKILSKSLLSNKSYQFMIKMANRQNSTIQETGYLIVHLENSYP</sequence>
<feature type="transmembrane region" description="Helical" evidence="1">
    <location>
        <begin position="124"/>
        <end position="144"/>
    </location>
</feature>
<proteinExistence type="predicted"/>
<accession>A0A815W5I0</accession>
<evidence type="ECO:0000313" key="4">
    <source>
        <dbReference type="Proteomes" id="UP000663870"/>
    </source>
</evidence>
<gene>
    <name evidence="3" type="ORF">JXQ802_LOCUS42828</name>
    <name evidence="2" type="ORF">PYM288_LOCUS27780</name>
</gene>
<evidence type="ECO:0000313" key="2">
    <source>
        <dbReference type="EMBL" id="CAF1259056.1"/>
    </source>
</evidence>
<name>A0A815W5I0_9BILA</name>
<feature type="transmembrane region" description="Helical" evidence="1">
    <location>
        <begin position="48"/>
        <end position="66"/>
    </location>
</feature>
<reference evidence="3" key="1">
    <citation type="submission" date="2021-02" db="EMBL/GenBank/DDBJ databases">
        <authorList>
            <person name="Nowell W R."/>
        </authorList>
    </citation>
    <scope>NUCLEOTIDE SEQUENCE</scope>
</reference>
<dbReference type="Proteomes" id="UP000663854">
    <property type="component" value="Unassembled WGS sequence"/>
</dbReference>
<keyword evidence="4" id="KW-1185">Reference proteome</keyword>
<dbReference type="AlphaFoldDB" id="A0A815W5I0"/>
<keyword evidence="1" id="KW-0812">Transmembrane</keyword>
<organism evidence="3 4">
    <name type="scientific">Rotaria sordida</name>
    <dbReference type="NCBI Taxonomy" id="392033"/>
    <lineage>
        <taxon>Eukaryota</taxon>
        <taxon>Metazoa</taxon>
        <taxon>Spiralia</taxon>
        <taxon>Gnathifera</taxon>
        <taxon>Rotifera</taxon>
        <taxon>Eurotatoria</taxon>
        <taxon>Bdelloidea</taxon>
        <taxon>Philodinida</taxon>
        <taxon>Philodinidae</taxon>
        <taxon>Rotaria</taxon>
    </lineage>
</organism>
<comment type="caution">
    <text evidence="3">The sequence shown here is derived from an EMBL/GenBank/DDBJ whole genome shotgun (WGS) entry which is preliminary data.</text>
</comment>
<protein>
    <submittedName>
        <fullName evidence="3">Uncharacterized protein</fullName>
    </submittedName>
</protein>
<keyword evidence="1" id="KW-0472">Membrane</keyword>
<dbReference type="EMBL" id="CAJNOH010001894">
    <property type="protein sequence ID" value="CAF1259056.1"/>
    <property type="molecule type" value="Genomic_DNA"/>
</dbReference>
<dbReference type="Proteomes" id="UP000663870">
    <property type="component" value="Unassembled WGS sequence"/>
</dbReference>
<dbReference type="EMBL" id="CAJNOL010002958">
    <property type="protein sequence ID" value="CAF1539332.1"/>
    <property type="molecule type" value="Genomic_DNA"/>
</dbReference>